<sequence>MAFFRAGDAISGQEGRAYATIAGRVEELFYAKTIEATAEKNKSEFKSLGRRGVQSKAIGWTGTGSMTIYYATPTFRQMMLDYIKTGKDTYFDLQIVNEDPNSTLGKQTVVLRNVNLNSVIMAKLDVDAEFLEEDIDFTFDDVDIQDSFTMPVMG</sequence>
<dbReference type="Gene3D" id="2.30.110.40">
    <property type="entry name" value="Phage tail tube protein"/>
    <property type="match status" value="1"/>
</dbReference>
<gene>
    <name evidence="1" type="ORF">J42TS3_49950</name>
</gene>
<dbReference type="InterPro" id="IPR018989">
    <property type="entry name" value="DUF2001"/>
</dbReference>
<protein>
    <submittedName>
        <fullName evidence="1">Phage protein</fullName>
    </submittedName>
</protein>
<dbReference type="InterPro" id="IPR038628">
    <property type="entry name" value="XkdM-like_sf"/>
</dbReference>
<reference evidence="1 2" key="1">
    <citation type="submission" date="2021-03" db="EMBL/GenBank/DDBJ databases">
        <title>Antimicrobial resistance genes in bacteria isolated from Japanese honey, and their potential for conferring macrolide and lincosamide resistance in the American foulbrood pathogen Paenibacillus larvae.</title>
        <authorList>
            <person name="Okamoto M."/>
            <person name="Kumagai M."/>
            <person name="Kanamori H."/>
            <person name="Takamatsu D."/>
        </authorList>
    </citation>
    <scope>NUCLEOTIDE SEQUENCE [LARGE SCALE GENOMIC DNA]</scope>
    <source>
        <strain evidence="1 2">J42TS3</strain>
    </source>
</reference>
<dbReference type="Proteomes" id="UP000679992">
    <property type="component" value="Unassembled WGS sequence"/>
</dbReference>
<accession>A0ABQ4MKL0</accession>
<dbReference type="Pfam" id="PF09393">
    <property type="entry name" value="DUF2001"/>
    <property type="match status" value="1"/>
</dbReference>
<keyword evidence="2" id="KW-1185">Reference proteome</keyword>
<dbReference type="EMBL" id="BOSL01000026">
    <property type="protein sequence ID" value="GIP55960.1"/>
    <property type="molecule type" value="Genomic_DNA"/>
</dbReference>
<comment type="caution">
    <text evidence="1">The sequence shown here is derived from an EMBL/GenBank/DDBJ whole genome shotgun (WGS) entry which is preliminary data.</text>
</comment>
<proteinExistence type="predicted"/>
<evidence type="ECO:0000313" key="1">
    <source>
        <dbReference type="EMBL" id="GIP55960.1"/>
    </source>
</evidence>
<evidence type="ECO:0000313" key="2">
    <source>
        <dbReference type="Proteomes" id="UP000679992"/>
    </source>
</evidence>
<name>A0ABQ4MKL0_9BACL</name>
<organism evidence="1 2">
    <name type="scientific">Paenibacillus vini</name>
    <dbReference type="NCBI Taxonomy" id="1476024"/>
    <lineage>
        <taxon>Bacteria</taxon>
        <taxon>Bacillati</taxon>
        <taxon>Bacillota</taxon>
        <taxon>Bacilli</taxon>
        <taxon>Bacillales</taxon>
        <taxon>Paenibacillaceae</taxon>
        <taxon>Paenibacillus</taxon>
    </lineage>
</organism>
<dbReference type="SUPFAM" id="SSF69279">
    <property type="entry name" value="Phage tail proteins"/>
    <property type="match status" value="1"/>
</dbReference>
<dbReference type="RefSeq" id="WP_213656706.1">
    <property type="nucleotide sequence ID" value="NZ_BOSL01000026.1"/>
</dbReference>